<feature type="non-terminal residue" evidence="1">
    <location>
        <position position="1"/>
    </location>
</feature>
<reference evidence="1" key="1">
    <citation type="journal article" date="2014" name="Front. Microbiol.">
        <title>High frequency of phylogenetically diverse reductive dehalogenase-homologous genes in deep subseafloor sedimentary metagenomes.</title>
        <authorList>
            <person name="Kawai M."/>
            <person name="Futagami T."/>
            <person name="Toyoda A."/>
            <person name="Takaki Y."/>
            <person name="Nishi S."/>
            <person name="Hori S."/>
            <person name="Arai W."/>
            <person name="Tsubouchi T."/>
            <person name="Morono Y."/>
            <person name="Uchiyama I."/>
            <person name="Ito T."/>
            <person name="Fujiyama A."/>
            <person name="Inagaki F."/>
            <person name="Takami H."/>
        </authorList>
    </citation>
    <scope>NUCLEOTIDE SEQUENCE</scope>
    <source>
        <strain evidence="1">Expedition CK06-06</strain>
    </source>
</reference>
<protein>
    <recommendedName>
        <fullName evidence="2">SF4 helicase domain-containing protein</fullName>
    </recommendedName>
</protein>
<proteinExistence type="predicted"/>
<dbReference type="InterPro" id="IPR027032">
    <property type="entry name" value="Twinkle-like"/>
</dbReference>
<evidence type="ECO:0000313" key="1">
    <source>
        <dbReference type="EMBL" id="GAG19608.1"/>
    </source>
</evidence>
<name>X0W4S9_9ZZZZ</name>
<dbReference type="SUPFAM" id="SSF52540">
    <property type="entry name" value="P-loop containing nucleoside triphosphate hydrolases"/>
    <property type="match status" value="1"/>
</dbReference>
<organism evidence="1">
    <name type="scientific">marine sediment metagenome</name>
    <dbReference type="NCBI Taxonomy" id="412755"/>
    <lineage>
        <taxon>unclassified sequences</taxon>
        <taxon>metagenomes</taxon>
        <taxon>ecological metagenomes</taxon>
    </lineage>
</organism>
<comment type="caution">
    <text evidence="1">The sequence shown here is derived from an EMBL/GenBank/DDBJ whole genome shotgun (WGS) entry which is preliminary data.</text>
</comment>
<dbReference type="AlphaFoldDB" id="X0W4S9"/>
<dbReference type="GO" id="GO:0043139">
    <property type="term" value="F:5'-3' DNA helicase activity"/>
    <property type="evidence" value="ECO:0007669"/>
    <property type="project" value="InterPro"/>
</dbReference>
<dbReference type="PANTHER" id="PTHR12873:SF0">
    <property type="entry name" value="TWINKLE MTDNA HELICASE"/>
    <property type="match status" value="1"/>
</dbReference>
<dbReference type="Gene3D" id="3.40.50.300">
    <property type="entry name" value="P-loop containing nucleotide triphosphate hydrolases"/>
    <property type="match status" value="1"/>
</dbReference>
<dbReference type="InterPro" id="IPR027417">
    <property type="entry name" value="P-loop_NTPase"/>
</dbReference>
<accession>X0W4S9</accession>
<dbReference type="PANTHER" id="PTHR12873">
    <property type="entry name" value="T7-LIKE MITOCHONDRIAL DNA HELICASE"/>
    <property type="match status" value="1"/>
</dbReference>
<dbReference type="EMBL" id="BARS01035531">
    <property type="protein sequence ID" value="GAG19608.1"/>
    <property type="molecule type" value="Genomic_DNA"/>
</dbReference>
<evidence type="ECO:0008006" key="2">
    <source>
        <dbReference type="Google" id="ProtNLM"/>
    </source>
</evidence>
<gene>
    <name evidence="1" type="ORF">S01H1_54737</name>
</gene>
<sequence length="158" mass="18230">RYTLDSVLRKGAELVKRKGIKCLVIDPFNKVRDVGGSDDVNRYTMEYLSKIEIFAKKYDVLVFIVAHPTKMYKTQDGKIEEPTMYNIKGGGEWYDASYHGILVHRDYEQQTVKAKVLKVKFQNLGENGAEAHFKWEPKSGCFIPHEQINVAGEKMPWE</sequence>
<dbReference type="GO" id="GO:0003697">
    <property type="term" value="F:single-stranded DNA binding"/>
    <property type="evidence" value="ECO:0007669"/>
    <property type="project" value="InterPro"/>
</dbReference>